<protein>
    <submittedName>
        <fullName evidence="10">Aspartic proteinase cdr1</fullName>
    </submittedName>
</protein>
<comment type="subcellular location">
    <subcellularLocation>
        <location evidence="1">Secreted</location>
    </subcellularLocation>
</comment>
<dbReference type="Pfam" id="PF14541">
    <property type="entry name" value="TAXi_C"/>
    <property type="match status" value="1"/>
</dbReference>
<dbReference type="PANTHER" id="PTHR47967:SF39">
    <property type="entry name" value="ASPARTYL PROTEASE FAMILY PROTEIN, PUTATIVE-RELATED"/>
    <property type="match status" value="1"/>
</dbReference>
<dbReference type="InterPro" id="IPR032861">
    <property type="entry name" value="TAXi_N"/>
</dbReference>
<feature type="chain" id="PRO_5044001775" evidence="8">
    <location>
        <begin position="27"/>
        <end position="616"/>
    </location>
</feature>
<feature type="signal peptide" evidence="8">
    <location>
        <begin position="1"/>
        <end position="26"/>
    </location>
</feature>
<comment type="caution">
    <text evidence="10">The sequence shown here is derived from an EMBL/GenBank/DDBJ whole genome shotgun (WGS) entry which is preliminary data.</text>
</comment>
<dbReference type="Gene3D" id="2.40.70.10">
    <property type="entry name" value="Acid Proteases"/>
    <property type="match status" value="3"/>
</dbReference>
<evidence type="ECO:0000256" key="1">
    <source>
        <dbReference type="ARBA" id="ARBA00004613"/>
    </source>
</evidence>
<keyword evidence="3" id="KW-0964">Secreted</keyword>
<evidence type="ECO:0000256" key="5">
    <source>
        <dbReference type="ARBA" id="ARBA00022750"/>
    </source>
</evidence>
<dbReference type="InterPro" id="IPR032799">
    <property type="entry name" value="TAXi_C"/>
</dbReference>
<keyword evidence="11" id="KW-1185">Reference proteome</keyword>
<keyword evidence="8" id="KW-0732">Signal</keyword>
<dbReference type="GO" id="GO:0005576">
    <property type="term" value="C:extracellular region"/>
    <property type="evidence" value="ECO:0007669"/>
    <property type="project" value="UniProtKB-SubCell"/>
</dbReference>
<accession>A0AAW0KH17</accession>
<evidence type="ECO:0000256" key="8">
    <source>
        <dbReference type="SAM" id="SignalP"/>
    </source>
</evidence>
<dbReference type="CDD" id="cd05471">
    <property type="entry name" value="pepsin_like"/>
    <property type="match status" value="1"/>
</dbReference>
<dbReference type="InterPro" id="IPR034164">
    <property type="entry name" value="Pepsin-like_dom"/>
</dbReference>
<evidence type="ECO:0000256" key="3">
    <source>
        <dbReference type="ARBA" id="ARBA00022525"/>
    </source>
</evidence>
<feature type="domain" description="Peptidase A1" evidence="9">
    <location>
        <begin position="70"/>
        <end position="202"/>
    </location>
</feature>
<keyword evidence="7" id="KW-0325">Glycoprotein</keyword>
<dbReference type="EMBL" id="PKMF04000301">
    <property type="protein sequence ID" value="KAK7838667.1"/>
    <property type="molecule type" value="Genomic_DNA"/>
</dbReference>
<dbReference type="FunFam" id="2.40.70.10:FF:000050">
    <property type="entry name" value="Aspartic proteinase CDR1"/>
    <property type="match status" value="1"/>
</dbReference>
<evidence type="ECO:0000256" key="6">
    <source>
        <dbReference type="ARBA" id="ARBA00022801"/>
    </source>
</evidence>
<dbReference type="InterPro" id="IPR051708">
    <property type="entry name" value="Plant_Aspart_Prot_A1"/>
</dbReference>
<comment type="similarity">
    <text evidence="2">Belongs to the peptidase A1 family.</text>
</comment>
<keyword evidence="4" id="KW-0645">Protease</keyword>
<evidence type="ECO:0000313" key="10">
    <source>
        <dbReference type="EMBL" id="KAK7838667.1"/>
    </source>
</evidence>
<dbReference type="FunFam" id="2.40.70.10:FF:000031">
    <property type="entry name" value="Aspartyl protease AED1"/>
    <property type="match status" value="2"/>
</dbReference>
<feature type="domain" description="Peptidase A1" evidence="9">
    <location>
        <begin position="268"/>
        <end position="609"/>
    </location>
</feature>
<dbReference type="Proteomes" id="UP000237347">
    <property type="component" value="Unassembled WGS sequence"/>
</dbReference>
<keyword evidence="5" id="KW-0064">Aspartyl protease</keyword>
<dbReference type="Pfam" id="PF14543">
    <property type="entry name" value="TAXi_N"/>
    <property type="match status" value="2"/>
</dbReference>
<name>A0AAW0KH17_QUESU</name>
<gene>
    <name evidence="10" type="primary">CDR1_9</name>
    <name evidence="10" type="ORF">CFP56_019341</name>
</gene>
<proteinExistence type="inferred from homology"/>
<dbReference type="GO" id="GO:0004190">
    <property type="term" value="F:aspartic-type endopeptidase activity"/>
    <property type="evidence" value="ECO:0007669"/>
    <property type="project" value="UniProtKB-KW"/>
</dbReference>
<reference evidence="10 11" key="1">
    <citation type="journal article" date="2018" name="Sci. Data">
        <title>The draft genome sequence of cork oak.</title>
        <authorList>
            <person name="Ramos A.M."/>
            <person name="Usie A."/>
            <person name="Barbosa P."/>
            <person name="Barros P.M."/>
            <person name="Capote T."/>
            <person name="Chaves I."/>
            <person name="Simoes F."/>
            <person name="Abreu I."/>
            <person name="Carrasquinho I."/>
            <person name="Faro C."/>
            <person name="Guimaraes J.B."/>
            <person name="Mendonca D."/>
            <person name="Nobrega F."/>
            <person name="Rodrigues L."/>
            <person name="Saibo N.J.M."/>
            <person name="Varela M.C."/>
            <person name="Egas C."/>
            <person name="Matos J."/>
            <person name="Miguel C.M."/>
            <person name="Oliveira M.M."/>
            <person name="Ricardo C.P."/>
            <person name="Goncalves S."/>
        </authorList>
    </citation>
    <scope>NUCLEOTIDE SEQUENCE [LARGE SCALE GENOMIC DNA]</scope>
    <source>
        <strain evidence="11">cv. HL8</strain>
    </source>
</reference>
<evidence type="ECO:0000256" key="2">
    <source>
        <dbReference type="ARBA" id="ARBA00007447"/>
    </source>
</evidence>
<dbReference type="PANTHER" id="PTHR47967">
    <property type="entry name" value="OS07G0603500 PROTEIN-RELATED"/>
    <property type="match status" value="1"/>
</dbReference>
<evidence type="ECO:0000256" key="4">
    <source>
        <dbReference type="ARBA" id="ARBA00022670"/>
    </source>
</evidence>
<dbReference type="SUPFAM" id="SSF50630">
    <property type="entry name" value="Acid proteases"/>
    <property type="match status" value="2"/>
</dbReference>
<dbReference type="InterPro" id="IPR033121">
    <property type="entry name" value="PEPTIDASE_A1"/>
</dbReference>
<dbReference type="AlphaFoldDB" id="A0AAW0KH17"/>
<dbReference type="CDD" id="cd05476">
    <property type="entry name" value="pepsin_A_like_plant"/>
    <property type="match status" value="1"/>
</dbReference>
<organism evidence="10 11">
    <name type="scientific">Quercus suber</name>
    <name type="common">Cork oak</name>
    <dbReference type="NCBI Taxonomy" id="58331"/>
    <lineage>
        <taxon>Eukaryota</taxon>
        <taxon>Viridiplantae</taxon>
        <taxon>Streptophyta</taxon>
        <taxon>Embryophyta</taxon>
        <taxon>Tracheophyta</taxon>
        <taxon>Spermatophyta</taxon>
        <taxon>Magnoliopsida</taxon>
        <taxon>eudicotyledons</taxon>
        <taxon>Gunneridae</taxon>
        <taxon>Pentapetalae</taxon>
        <taxon>rosids</taxon>
        <taxon>fabids</taxon>
        <taxon>Fagales</taxon>
        <taxon>Fagaceae</taxon>
        <taxon>Quercus</taxon>
    </lineage>
</organism>
<evidence type="ECO:0000313" key="11">
    <source>
        <dbReference type="Proteomes" id="UP000237347"/>
    </source>
</evidence>
<evidence type="ECO:0000256" key="7">
    <source>
        <dbReference type="ARBA" id="ARBA00023180"/>
    </source>
</evidence>
<keyword evidence="6" id="KW-0378">Hydrolase</keyword>
<dbReference type="InterPro" id="IPR021109">
    <property type="entry name" value="Peptidase_aspartic_dom_sf"/>
</dbReference>
<dbReference type="GO" id="GO:0006508">
    <property type="term" value="P:proteolysis"/>
    <property type="evidence" value="ECO:0007669"/>
    <property type="project" value="UniProtKB-KW"/>
</dbReference>
<sequence>MVGIVMFHPRFLVAFILSNYLVCLLATAARNGGFTFELIRQDSLNTPFYNANKYYPNVPQSQISAYKGHHLMKVSIGTPPVDIYGIADTGSDLVWTQCVPCDGCYNQTNPMFDPQKSSTYSDISCQSEQCHLIDTGTCSPQNLCNYTYGYGSGSITQGVMAKEKVTITSTSGKTVSFDLAFGCGHNNTGTFNDQEMGIIGLGGGSVSLFLVAFILSNYLVCLLATAARNGGFTFELIRQDSLNTPFYNANKYYPNVPQSQISAYKGHHLMKVSIGTPPVDIYGIADTGSDLVWTQCVPCDGCYNQTNPMFDPQKSSTYSDISCQSEQCHLIDTGTCSPQNLCNYTYGYGSGSITQGVMAKEKVTITSTSGKTVSFDLAFGCGHNNTGTFNDQEMGIIGLGGGSVSLVSQLGSTFGSKRFSQCLLPFGTDPNIASKVSFGNGSEVVGSGVVSTPLVAKEDKTPYFVTLEGISVGQTYVPFNFSGKVSKGNMFLDSGTPPTLLPQNFYDRLVAEVQKQIPMDPIQDDPDLGTQLCYRTEINLHDNAPILTVHFEGADVLLTPIHSFIPPKDGVYCFGMQSFGNIDIGIYGNYAQANYLIGFDRETMRVSFKLIDCSKQ</sequence>
<dbReference type="InterPro" id="IPR034161">
    <property type="entry name" value="Pepsin-like_plant"/>
</dbReference>
<dbReference type="PROSITE" id="PS51767">
    <property type="entry name" value="PEPTIDASE_A1"/>
    <property type="match status" value="2"/>
</dbReference>
<evidence type="ECO:0000259" key="9">
    <source>
        <dbReference type="PROSITE" id="PS51767"/>
    </source>
</evidence>